<sequence length="234" mass="26464">MEPARNDKTQSAVLHEKALEQAKKLVADKDNLFKLYKKAAEYLKKVLDKRKAGLVLDFHKVHMQYLAIVYAAVLKVENAGSAIAQLDANLNAFMSAAEKEMQSAAEVPSDPLRNYSATQLYLYANDPVFKMLYNDTVTTQRELTKAALEPLVELGDQGRRISEETKSIYKELNDKLDAMVPETQVEKDLIKRNKQNLSDIYRKLTKLDGVNGRLAQAISDMQEENEAANHYPLM</sequence>
<accession>A0ABW5QUY1</accession>
<dbReference type="RefSeq" id="WP_379270987.1">
    <property type="nucleotide sequence ID" value="NZ_JBHUGT010000010.1"/>
</dbReference>
<reference evidence="2" key="1">
    <citation type="journal article" date="2019" name="Int. J. Syst. Evol. Microbiol.">
        <title>The Global Catalogue of Microorganisms (GCM) 10K type strain sequencing project: providing services to taxonomists for standard genome sequencing and annotation.</title>
        <authorList>
            <consortium name="The Broad Institute Genomics Platform"/>
            <consortium name="The Broad Institute Genome Sequencing Center for Infectious Disease"/>
            <person name="Wu L."/>
            <person name="Ma J."/>
        </authorList>
    </citation>
    <scope>NUCLEOTIDE SEQUENCE [LARGE SCALE GENOMIC DNA]</scope>
    <source>
        <strain evidence="2">TISTR 1827</strain>
    </source>
</reference>
<protein>
    <submittedName>
        <fullName evidence="1">Uncharacterized protein</fullName>
    </submittedName>
</protein>
<keyword evidence="2" id="KW-1185">Reference proteome</keyword>
<name>A0ABW5QUY1_9BACL</name>
<evidence type="ECO:0000313" key="2">
    <source>
        <dbReference type="Proteomes" id="UP001597493"/>
    </source>
</evidence>
<organism evidence="1 2">
    <name type="scientific">Paenibacillus thailandensis</name>
    <dbReference type="NCBI Taxonomy" id="393250"/>
    <lineage>
        <taxon>Bacteria</taxon>
        <taxon>Bacillati</taxon>
        <taxon>Bacillota</taxon>
        <taxon>Bacilli</taxon>
        <taxon>Bacillales</taxon>
        <taxon>Paenibacillaceae</taxon>
        <taxon>Paenibacillus</taxon>
    </lineage>
</organism>
<comment type="caution">
    <text evidence="1">The sequence shown here is derived from an EMBL/GenBank/DDBJ whole genome shotgun (WGS) entry which is preliminary data.</text>
</comment>
<evidence type="ECO:0000313" key="1">
    <source>
        <dbReference type="EMBL" id="MFD2660167.1"/>
    </source>
</evidence>
<dbReference type="EMBL" id="JBHUMY010000006">
    <property type="protein sequence ID" value="MFD2660167.1"/>
    <property type="molecule type" value="Genomic_DNA"/>
</dbReference>
<proteinExistence type="predicted"/>
<dbReference type="Proteomes" id="UP001597493">
    <property type="component" value="Unassembled WGS sequence"/>
</dbReference>
<gene>
    <name evidence="1" type="ORF">ACFSW5_07770</name>
</gene>